<gene>
    <name evidence="1" type="ORF">C12CBH8_12270</name>
</gene>
<accession>A0A7I8D1B3</accession>
<sequence>MEAIEDSDFILRCKSFGQQSFSVLIFEDDTISFVYHTPVEVLEVLKGNVKVGDTIEVTSGSGYLPGSVRDQITAENQGSFRGRYLHEPLSHYADEKAWGISENALIMEQGEEYVVFLKNIKRVDGLDLQLDYKFANGNKSVVQLKDDKASYIGEIEAPHDTYDPDKDIYATWYPLDEFIDLVKGSDTSQPIITGIKDNFKGSDEPIKWENRLSLIDQSWDKADVVLRCRAGKGGTISWYTYLDKTIPLIHDDYFFPTPVEVLEVYKGDAEESIEIQSPNGLIPYSLYEEQNNKLRQIEEAIDNGDMPEDQEVKN</sequence>
<proteinExistence type="predicted"/>
<dbReference type="Proteomes" id="UP000593890">
    <property type="component" value="Chromosome"/>
</dbReference>
<dbReference type="EMBL" id="AP023321">
    <property type="protein sequence ID" value="BCI60588.1"/>
    <property type="molecule type" value="Genomic_DNA"/>
</dbReference>
<evidence type="ECO:0000313" key="1">
    <source>
        <dbReference type="EMBL" id="BCI60588.1"/>
    </source>
</evidence>
<reference evidence="2" key="1">
    <citation type="submission" date="2020-07" db="EMBL/GenBank/DDBJ databases">
        <title>Complete genome sequencing of Clostridia bacterium strain 12CBH8.</title>
        <authorList>
            <person name="Sakamoto M."/>
            <person name="Murakami T."/>
            <person name="Mori H."/>
        </authorList>
    </citation>
    <scope>NUCLEOTIDE SEQUENCE [LARGE SCALE GENOMIC DNA]</scope>
    <source>
        <strain evidence="2">12CBH8</strain>
    </source>
</reference>
<name>A0A7I8D1B3_9FIRM</name>
<keyword evidence="2" id="KW-1185">Reference proteome</keyword>
<dbReference type="KEGG" id="sman:C12CBH8_12270"/>
<dbReference type="AlphaFoldDB" id="A0A7I8D1B3"/>
<protein>
    <submittedName>
        <fullName evidence="1">Uncharacterized protein</fullName>
    </submittedName>
</protein>
<organism evidence="1 2">
    <name type="scientific">Solibaculum mannosilyticum</name>
    <dbReference type="NCBI Taxonomy" id="2780922"/>
    <lineage>
        <taxon>Bacteria</taxon>
        <taxon>Bacillati</taxon>
        <taxon>Bacillota</taxon>
        <taxon>Clostridia</taxon>
        <taxon>Eubacteriales</taxon>
        <taxon>Oscillospiraceae</taxon>
        <taxon>Solibaculum</taxon>
    </lineage>
</organism>
<evidence type="ECO:0000313" key="2">
    <source>
        <dbReference type="Proteomes" id="UP000593890"/>
    </source>
</evidence>